<protein>
    <submittedName>
        <fullName evidence="4">DUF342 domain-containing protein</fullName>
    </submittedName>
</protein>
<dbReference type="PANTHER" id="PTHR38032:SF1">
    <property type="entry name" value="RNA-BINDING PROTEIN KHPB N-TERMINAL DOMAIN-CONTAINING PROTEIN"/>
    <property type="match status" value="1"/>
</dbReference>
<keyword evidence="5" id="KW-1185">Reference proteome</keyword>
<dbReference type="AlphaFoldDB" id="A0A931AMV0"/>
<dbReference type="EMBL" id="JADPIE010000001">
    <property type="protein sequence ID" value="MBF8435708.1"/>
    <property type="molecule type" value="Genomic_DNA"/>
</dbReference>
<dbReference type="PANTHER" id="PTHR38032">
    <property type="entry name" value="POLYMERASE-RELATED"/>
    <property type="match status" value="1"/>
</dbReference>
<gene>
    <name evidence="4" type="ORF">I0Q91_01320</name>
</gene>
<sequence length="613" mass="68091">MAKKLVIQARDKSTAIEKAKKELIRKLNISDDDFNNESLDLISEEENKGLFGMFKKDNTYKFIYNDPLDTKELEAEIEDLEYDIKIDGEFDISIDDDGVKLKVTPPGKSGDSVTYSQVKNKLDKLGIVEVNWEIVQKELDETSEEWKVIAPRKPELDQDAEVDFDISQDKLEAFITYKPAIGGKKFNFDELINKAKAAGITYGLNKDKLKNIINNQEAVENELIAQGKEPVTGKDAKLIYHFVTDENNVGTKREDGSIDFYDLGQIANVKPGDALVTKEESEPGEPGMSVLGDEIPAPKPRDCELPSGKNVDKKDNKLFSEIEGQAVRDGKRVHVLPIHEVNGDVDLSVGNIDFIGNVLIKGDVKEGFKIKAEGNIEVKGRVSAADLIAGNEVIVHSGFIGKDKAEIKAGGDIKVKFIENGTLNSSKNIYITEAAMHSNLVAGESIFVTEGKGLLVGGEAKAASKIEANVIGSTLATRTVLEVGIDPELKEEMRNIKEQIEEAKSNILKSNKAIKMLDKLKEAHGELPKDKELMYYRLKKTEKNLNKTIKDKRSRLEELELKIEKVSRGKITVNKSIYPGTKLIIGKAQYNVQDEMRVSAFVEDKGEVRQIPL</sequence>
<comment type="caution">
    <text evidence="4">The sequence shown here is derived from an EMBL/GenBank/DDBJ whole genome shotgun (WGS) entry which is preliminary data.</text>
</comment>
<feature type="coiled-coil region" evidence="1">
    <location>
        <begin position="486"/>
        <end position="513"/>
    </location>
</feature>
<evidence type="ECO:0000313" key="4">
    <source>
        <dbReference type="EMBL" id="MBF8435708.1"/>
    </source>
</evidence>
<dbReference type="Pfam" id="PF03961">
    <property type="entry name" value="FapA"/>
    <property type="match status" value="1"/>
</dbReference>
<dbReference type="InterPro" id="IPR046866">
    <property type="entry name" value="FapA_N"/>
</dbReference>
<proteinExistence type="predicted"/>
<evidence type="ECO:0000313" key="5">
    <source>
        <dbReference type="Proteomes" id="UP000621436"/>
    </source>
</evidence>
<evidence type="ECO:0000256" key="1">
    <source>
        <dbReference type="SAM" id="Coils"/>
    </source>
</evidence>
<dbReference type="RefSeq" id="WP_270452368.1">
    <property type="nucleotide sequence ID" value="NZ_JADPIE010000001.1"/>
</dbReference>
<feature type="domain" description="Flagellar Assembly Protein A N-terminal region" evidence="3">
    <location>
        <begin position="163"/>
        <end position="328"/>
    </location>
</feature>
<dbReference type="Proteomes" id="UP000621436">
    <property type="component" value="Unassembled WGS sequence"/>
</dbReference>
<reference evidence="4" key="1">
    <citation type="submission" date="2020-11" db="EMBL/GenBank/DDBJ databases">
        <title>Halonatronomonas betainensis gen. nov., sp. nov. a novel haloalkaliphilic representative of the family Halanaerobiacae capable of betaine degradation.</title>
        <authorList>
            <person name="Boltyanskaya Y."/>
            <person name="Kevbrin V."/>
            <person name="Detkova E."/>
            <person name="Grouzdev D.S."/>
            <person name="Koziaeva V."/>
            <person name="Zhilina T."/>
        </authorList>
    </citation>
    <scope>NUCLEOTIDE SEQUENCE</scope>
    <source>
        <strain evidence="4">Z-7014</strain>
    </source>
</reference>
<evidence type="ECO:0000259" key="3">
    <source>
        <dbReference type="Pfam" id="PF20250"/>
    </source>
</evidence>
<feature type="region of interest" description="Disordered" evidence="2">
    <location>
        <begin position="278"/>
        <end position="300"/>
    </location>
</feature>
<dbReference type="Pfam" id="PF20250">
    <property type="entry name" value="FapA_N"/>
    <property type="match status" value="1"/>
</dbReference>
<dbReference type="InterPro" id="IPR005646">
    <property type="entry name" value="FapA"/>
</dbReference>
<name>A0A931AMV0_9FIRM</name>
<evidence type="ECO:0000256" key="2">
    <source>
        <dbReference type="SAM" id="MobiDB-lite"/>
    </source>
</evidence>
<dbReference type="InterPro" id="IPR046865">
    <property type="entry name" value="FapA_b_solenoid"/>
</dbReference>
<feature type="coiled-coil region" evidence="1">
    <location>
        <begin position="542"/>
        <end position="569"/>
    </location>
</feature>
<keyword evidence="1" id="KW-0175">Coiled coil</keyword>
<accession>A0A931AMV0</accession>
<organism evidence="4 5">
    <name type="scientific">Halonatronomonas betaini</name>
    <dbReference type="NCBI Taxonomy" id="2778430"/>
    <lineage>
        <taxon>Bacteria</taxon>
        <taxon>Bacillati</taxon>
        <taxon>Bacillota</taxon>
        <taxon>Clostridia</taxon>
        <taxon>Halanaerobiales</taxon>
        <taxon>Halarsenatibacteraceae</taxon>
        <taxon>Halonatronomonas</taxon>
    </lineage>
</organism>